<dbReference type="SMART" id="SM00066">
    <property type="entry name" value="GAL4"/>
    <property type="match status" value="1"/>
</dbReference>
<evidence type="ECO:0000256" key="2">
    <source>
        <dbReference type="ARBA" id="ARBA00022833"/>
    </source>
</evidence>
<sequence length="288" mass="32177">MSSPSQSNLVMDPSIHHPLMNTRPLITYSSMPMHMYPLSPTSQRSLRTKRRQVKNACTNCQRACKKCDDARPCLRCIKYGIPSSDCVNSTRKERKKGVKRGPYKKRDCKGRAGIASADQLDDSAEYDQVSSTTSNGEPAESSSPTTLYYMAPPTSLYTAQFMQPPVPSSLPPPKPSESRPVVDPHPHHMPIYHNHPSSLYVVYPPPPMPPPPPVHSQPPPDQRYSTPPPPPYFYQPGPVHHRHPYPAYHSYASSSLTPHHDPNLHQQPLMLHYSYQAYLGEHGAGGES</sequence>
<dbReference type="PANTHER" id="PTHR47659">
    <property type="entry name" value="ZN(II)2CYS6 TRANSCRIPTION FACTOR (EUROFUNG)-RELATED"/>
    <property type="match status" value="1"/>
</dbReference>
<dbReference type="OrthoDB" id="5575144at2759"/>
<dbReference type="InterPro" id="IPR001138">
    <property type="entry name" value="Zn2Cys6_DnaBD"/>
</dbReference>
<dbReference type="CDD" id="cd00067">
    <property type="entry name" value="GAL4"/>
    <property type="match status" value="1"/>
</dbReference>
<feature type="compositionally biased region" description="Basic residues" evidence="7">
    <location>
        <begin position="92"/>
        <end position="108"/>
    </location>
</feature>
<dbReference type="GO" id="GO:0003677">
    <property type="term" value="F:DNA binding"/>
    <property type="evidence" value="ECO:0007669"/>
    <property type="project" value="UniProtKB-KW"/>
</dbReference>
<comment type="caution">
    <text evidence="9">The sequence shown here is derived from an EMBL/GenBank/DDBJ whole genome shotgun (WGS) entry which is preliminary data.</text>
</comment>
<dbReference type="Proteomes" id="UP000518752">
    <property type="component" value="Unassembled WGS sequence"/>
</dbReference>
<accession>A0A8H5HYH8</accession>
<keyword evidence="4" id="KW-0238">DNA-binding</keyword>
<feature type="compositionally biased region" description="Pro residues" evidence="7">
    <location>
        <begin position="164"/>
        <end position="175"/>
    </location>
</feature>
<evidence type="ECO:0000256" key="5">
    <source>
        <dbReference type="ARBA" id="ARBA00023163"/>
    </source>
</evidence>
<evidence type="ECO:0000256" key="6">
    <source>
        <dbReference type="ARBA" id="ARBA00023242"/>
    </source>
</evidence>
<evidence type="ECO:0000256" key="3">
    <source>
        <dbReference type="ARBA" id="ARBA00023015"/>
    </source>
</evidence>
<evidence type="ECO:0000256" key="7">
    <source>
        <dbReference type="SAM" id="MobiDB-lite"/>
    </source>
</evidence>
<keyword evidence="5" id="KW-0804">Transcription</keyword>
<dbReference type="AlphaFoldDB" id="A0A8H5HYH8"/>
<dbReference type="EMBL" id="JAACJN010000008">
    <property type="protein sequence ID" value="KAF5391787.1"/>
    <property type="molecule type" value="Genomic_DNA"/>
</dbReference>
<feature type="domain" description="Zn(2)-C6 fungal-type" evidence="8">
    <location>
        <begin position="56"/>
        <end position="88"/>
    </location>
</feature>
<reference evidence="9 10" key="1">
    <citation type="journal article" date="2020" name="ISME J.">
        <title>Uncovering the hidden diversity of litter-decomposition mechanisms in mushroom-forming fungi.</title>
        <authorList>
            <person name="Floudas D."/>
            <person name="Bentzer J."/>
            <person name="Ahren D."/>
            <person name="Johansson T."/>
            <person name="Persson P."/>
            <person name="Tunlid A."/>
        </authorList>
    </citation>
    <scope>NUCLEOTIDE SEQUENCE [LARGE SCALE GENOMIC DNA]</scope>
    <source>
        <strain evidence="9 10">CBS 406.79</strain>
    </source>
</reference>
<evidence type="ECO:0000259" key="8">
    <source>
        <dbReference type="PROSITE" id="PS50048"/>
    </source>
</evidence>
<name>A0A8H5HYH8_9AGAR</name>
<proteinExistence type="predicted"/>
<dbReference type="PANTHER" id="PTHR47659:SF7">
    <property type="entry name" value="FUNGAL TRANSCRIPTIONAL REGULATORY PROTEIN, N-TERMINAL DOMAIN-CONTAINING PROTEIN"/>
    <property type="match status" value="1"/>
</dbReference>
<dbReference type="InterPro" id="IPR050335">
    <property type="entry name" value="ERT1_acuK_gluconeogen_tf"/>
</dbReference>
<dbReference type="GO" id="GO:0000981">
    <property type="term" value="F:DNA-binding transcription factor activity, RNA polymerase II-specific"/>
    <property type="evidence" value="ECO:0007669"/>
    <property type="project" value="InterPro"/>
</dbReference>
<evidence type="ECO:0000313" key="10">
    <source>
        <dbReference type="Proteomes" id="UP000518752"/>
    </source>
</evidence>
<keyword evidence="3" id="KW-0805">Transcription regulation</keyword>
<evidence type="ECO:0000256" key="4">
    <source>
        <dbReference type="ARBA" id="ARBA00023125"/>
    </source>
</evidence>
<feature type="region of interest" description="Disordered" evidence="7">
    <location>
        <begin position="86"/>
        <end position="190"/>
    </location>
</feature>
<evidence type="ECO:0000313" key="9">
    <source>
        <dbReference type="EMBL" id="KAF5391787.1"/>
    </source>
</evidence>
<organism evidence="9 10">
    <name type="scientific">Collybiopsis confluens</name>
    <dbReference type="NCBI Taxonomy" id="2823264"/>
    <lineage>
        <taxon>Eukaryota</taxon>
        <taxon>Fungi</taxon>
        <taxon>Dikarya</taxon>
        <taxon>Basidiomycota</taxon>
        <taxon>Agaricomycotina</taxon>
        <taxon>Agaricomycetes</taxon>
        <taxon>Agaricomycetidae</taxon>
        <taxon>Agaricales</taxon>
        <taxon>Marasmiineae</taxon>
        <taxon>Omphalotaceae</taxon>
        <taxon>Collybiopsis</taxon>
    </lineage>
</organism>
<protein>
    <recommendedName>
        <fullName evidence="8">Zn(2)-C6 fungal-type domain-containing protein</fullName>
    </recommendedName>
</protein>
<feature type="compositionally biased region" description="Basic and acidic residues" evidence="7">
    <location>
        <begin position="176"/>
        <end position="186"/>
    </location>
</feature>
<dbReference type="PROSITE" id="PS50048">
    <property type="entry name" value="ZN2_CY6_FUNGAL_2"/>
    <property type="match status" value="1"/>
</dbReference>
<gene>
    <name evidence="9" type="ORF">D9757_001649</name>
</gene>
<keyword evidence="1" id="KW-0479">Metal-binding</keyword>
<evidence type="ECO:0000256" key="1">
    <source>
        <dbReference type="ARBA" id="ARBA00022723"/>
    </source>
</evidence>
<keyword evidence="6" id="KW-0539">Nucleus</keyword>
<dbReference type="GO" id="GO:0008270">
    <property type="term" value="F:zinc ion binding"/>
    <property type="evidence" value="ECO:0007669"/>
    <property type="project" value="InterPro"/>
</dbReference>
<feature type="compositionally biased region" description="Polar residues" evidence="7">
    <location>
        <begin position="128"/>
        <end position="146"/>
    </location>
</feature>
<keyword evidence="10" id="KW-1185">Reference proteome</keyword>
<keyword evidence="2" id="KW-0862">Zinc</keyword>